<dbReference type="InterPro" id="IPR001599">
    <property type="entry name" value="Macroglobln_a2"/>
</dbReference>
<dbReference type="InterPro" id="IPR051802">
    <property type="entry name" value="YfhM-like"/>
</dbReference>
<evidence type="ECO:0008006" key="7">
    <source>
        <dbReference type="Google" id="ProtNLM"/>
    </source>
</evidence>
<dbReference type="InterPro" id="IPR008930">
    <property type="entry name" value="Terpenoid_cyclase/PrenylTrfase"/>
</dbReference>
<feature type="signal peptide" evidence="2">
    <location>
        <begin position="1"/>
        <end position="21"/>
    </location>
</feature>
<dbReference type="RefSeq" id="WP_184027066.1">
    <property type="nucleotide sequence ID" value="NZ_JACHFN010000004.1"/>
</dbReference>
<evidence type="ECO:0000256" key="2">
    <source>
        <dbReference type="SAM" id="SignalP"/>
    </source>
</evidence>
<accession>A0A7W8GE59</accession>
<gene>
    <name evidence="5" type="ORF">HNQ09_001343</name>
</gene>
<dbReference type="InterPro" id="IPR041246">
    <property type="entry name" value="Bact_MG10"/>
</dbReference>
<dbReference type="Pfam" id="PF17973">
    <property type="entry name" value="bMG10"/>
    <property type="match status" value="1"/>
</dbReference>
<dbReference type="Gene3D" id="2.20.130.20">
    <property type="match status" value="1"/>
</dbReference>
<evidence type="ECO:0000313" key="6">
    <source>
        <dbReference type="Proteomes" id="UP000525389"/>
    </source>
</evidence>
<dbReference type="GO" id="GO:0004866">
    <property type="term" value="F:endopeptidase inhibitor activity"/>
    <property type="evidence" value="ECO:0007669"/>
    <property type="project" value="InterPro"/>
</dbReference>
<dbReference type="GO" id="GO:0005615">
    <property type="term" value="C:extracellular space"/>
    <property type="evidence" value="ECO:0007669"/>
    <property type="project" value="InterPro"/>
</dbReference>
<proteinExistence type="inferred from homology"/>
<feature type="chain" id="PRO_5031384110" description="Alpha-2-macroglobulin" evidence="2">
    <location>
        <begin position="22"/>
        <end position="1462"/>
    </location>
</feature>
<protein>
    <recommendedName>
        <fullName evidence="7">Alpha-2-macroglobulin</fullName>
    </recommendedName>
</protein>
<evidence type="ECO:0000256" key="1">
    <source>
        <dbReference type="ARBA" id="ARBA00010556"/>
    </source>
</evidence>
<evidence type="ECO:0000259" key="3">
    <source>
        <dbReference type="SMART" id="SM01359"/>
    </source>
</evidence>
<comment type="caution">
    <text evidence="5">The sequence shown here is derived from an EMBL/GenBank/DDBJ whole genome shotgun (WGS) entry which is preliminary data.</text>
</comment>
<dbReference type="SMART" id="SM01359">
    <property type="entry name" value="A2M_N_2"/>
    <property type="match status" value="1"/>
</dbReference>
<dbReference type="InterPro" id="IPR011625">
    <property type="entry name" value="A2M_N_BRD"/>
</dbReference>
<reference evidence="5 6" key="1">
    <citation type="submission" date="2020-08" db="EMBL/GenBank/DDBJ databases">
        <title>Genomic Encyclopedia of Type Strains, Phase IV (KMG-IV): sequencing the most valuable type-strain genomes for metagenomic binning, comparative biology and taxonomic classification.</title>
        <authorList>
            <person name="Goeker M."/>
        </authorList>
    </citation>
    <scope>NUCLEOTIDE SEQUENCE [LARGE SCALE GENOMIC DNA]</scope>
    <source>
        <strain evidence="5 6">DSM 101791</strain>
    </source>
</reference>
<dbReference type="SUPFAM" id="SSF48239">
    <property type="entry name" value="Terpenoid cyclases/Protein prenyltransferases"/>
    <property type="match status" value="1"/>
</dbReference>
<keyword evidence="6" id="KW-1185">Reference proteome</keyword>
<dbReference type="Pfam" id="PF07703">
    <property type="entry name" value="A2M_BRD"/>
    <property type="match status" value="1"/>
</dbReference>
<dbReference type="CDD" id="cd02891">
    <property type="entry name" value="A2M_like"/>
    <property type="match status" value="1"/>
</dbReference>
<dbReference type="InterPro" id="IPR047565">
    <property type="entry name" value="Alpha-macroglob_thiol-ester_cl"/>
</dbReference>
<keyword evidence="2" id="KW-0732">Signal</keyword>
<dbReference type="Gene3D" id="1.50.10.20">
    <property type="match status" value="1"/>
</dbReference>
<dbReference type="InterPro" id="IPR002890">
    <property type="entry name" value="MG2"/>
</dbReference>
<sequence length="1462" mass="156506">MRPLARAGLLAVLLAASLAPAQPPVGLYGGVFRPGQPVRVGVTAPPRTPLRLERVVDPLEVLRAAPDPHQPRLPPGTRTTLARTLSTGARSYGEVNLGPLPAGLYVLRAGRVGTLVLVTDLGLVVKRDSGTAVVYAADRETGQTRAARIWRLGASGAAPTLANPDGLAKFTAPAREGEYFLARYGEGWAISGANWNAYAQPRVKGFVYTDRPVYRPGQRVEFQGTLRSGQTLKPLVRQAVRVTVFSPFGESVFARRLTTNGYGSFSAGFDLPAGAKPGEYRFEARAAGGGDTASVPGSFAVEAYQKPEYAVTVTPGRARAVQGDKLSVTVSARYLFGGGVGGARVTYNVTRAPYYPPGFDAEADLPPDPGGREYGSDLVVREETRLNASGDLDLTLPLERDANGRPVSYRIEAEVEDEARRPVSGFARVIAFPAALNVEASTDAYVYGAGKPIQVTLETRDLNGAGRAAPVTLDLVRQEWVGARGRETLRETRVARVPVRTNARGVGSAVLTATRGGGYLIRARVRDPQGRVSTFENFVWILKTGEDWGWTYRDLTVRPDRRLYAPGDTATVLVGNPNPGSPVLVTLEGDRLRRSAVLRGRGAALTYSFPVTPDMRGDVFVGAAALGEGNFYSNAARVRVPVQDAELKVQVTPAKAKYRPGETGRLTVQVRDAAGRGVPAELSLGVVDGAIYLIRPDTSPSMLNVFHAPRENAVGTETSVYFYFETGRLPAPTAAMTEAAFGQGKGEGVAQGDAPREDFRDTILWVPQLVTDGSGRAEVGVRFPDNLTTWVATARAQTVSPRFGQAVATTMTTQDVIARLSVPPFLVRGDRVTLAGVVNNTLGRPLEANATARLSGLTGLGSPLLGPSGAPLRVPAGSRVRQDFAVRADAPGLARVTFGARSPAAGDSLRLPIPVKARGYESSVTAVGTAGQSVPLRLPPEANLSTARLRVFVTPSLLDAVAPALEYLVGYPYGCTEQTMSRFLPALLAREALGEGALPAEVRRELPRITDLGVARLTEFQHEDGGWGFWQFDDSTLEMTAYVTRGLLRAKALGVRVENRVLDRGLAYLARQVERAGEPQGARATAYRALAEAGRASAGAGADRLAAFARRGDLAPYALAHTALALDRAGQRGAAADLLDRLKAKRVGVRGGALVRWDAPQRAAWQWYWEDNDVQTTAAALEALARLEPGSPLIPRASQWLLANRRGPRWVSTQDTTSVVLAALALGPGQSGPAAAAAVRLNGQRVGEVRGAGEFTLAGERLSALLRGTNELRVDGPRGASFSAELNFAREPRALSGVTRGFQLTRTYERLEPSWDRKGKRYTFRRVPLLRGGQLQPVTTGDLILVTLTVRPGQKGARYLIVSDPIPAGTRALDDRSLAISGLRSGEDGEGWNEWYAGRDLLDDRVDLYADFISGPQKMTYVLRVQTPGTFTALPTHAFLMYDPDVEGYAPAATLTVRGRGE</sequence>
<dbReference type="Pfam" id="PF00207">
    <property type="entry name" value="A2M"/>
    <property type="match status" value="1"/>
</dbReference>
<organism evidence="5 6">
    <name type="scientific">Deinococcus budaensis</name>
    <dbReference type="NCBI Taxonomy" id="1665626"/>
    <lineage>
        <taxon>Bacteria</taxon>
        <taxon>Thermotogati</taxon>
        <taxon>Deinococcota</taxon>
        <taxon>Deinococci</taxon>
        <taxon>Deinococcales</taxon>
        <taxon>Deinococcaceae</taxon>
        <taxon>Deinococcus</taxon>
    </lineage>
</organism>
<dbReference type="Gene3D" id="2.60.40.1930">
    <property type="match status" value="1"/>
</dbReference>
<name>A0A7W8GE59_9DEIO</name>
<dbReference type="Proteomes" id="UP000525389">
    <property type="component" value="Unassembled WGS sequence"/>
</dbReference>
<feature type="domain" description="Alpha-2-macroglobulin bait region" evidence="3">
    <location>
        <begin position="555"/>
        <end position="694"/>
    </location>
</feature>
<comment type="similarity">
    <text evidence="1">Belongs to the protease inhibitor I39 (alpha-2-macroglobulin) family. Bacterial alpha-2-macroglobulin subfamily.</text>
</comment>
<evidence type="ECO:0000259" key="4">
    <source>
        <dbReference type="SMART" id="SM01360"/>
    </source>
</evidence>
<feature type="domain" description="Alpha-2-macroglobulin" evidence="4">
    <location>
        <begin position="762"/>
        <end position="852"/>
    </location>
</feature>
<dbReference type="PANTHER" id="PTHR40094:SF1">
    <property type="entry name" value="UBIQUITIN DOMAIN-CONTAINING PROTEIN"/>
    <property type="match status" value="1"/>
</dbReference>
<dbReference type="PANTHER" id="PTHR40094">
    <property type="entry name" value="ALPHA-2-MACROGLOBULIN HOMOLOG"/>
    <property type="match status" value="1"/>
</dbReference>
<dbReference type="Pfam" id="PF01835">
    <property type="entry name" value="MG2"/>
    <property type="match status" value="1"/>
</dbReference>
<dbReference type="InterPro" id="IPR011626">
    <property type="entry name" value="Alpha-macroglobulin_TED"/>
</dbReference>
<dbReference type="Pfam" id="PF07678">
    <property type="entry name" value="TED_complement"/>
    <property type="match status" value="1"/>
</dbReference>
<dbReference type="EMBL" id="JACHFN010000004">
    <property type="protein sequence ID" value="MBB5233905.1"/>
    <property type="molecule type" value="Genomic_DNA"/>
</dbReference>
<evidence type="ECO:0000313" key="5">
    <source>
        <dbReference type="EMBL" id="MBB5233905.1"/>
    </source>
</evidence>
<dbReference type="SMART" id="SM01360">
    <property type="entry name" value="A2M"/>
    <property type="match status" value="1"/>
</dbReference>
<dbReference type="SMART" id="SM01419">
    <property type="entry name" value="Thiol-ester_cl"/>
    <property type="match status" value="1"/>
</dbReference>